<keyword evidence="1" id="KW-1133">Transmembrane helix</keyword>
<dbReference type="Proteomes" id="UP000253383">
    <property type="component" value="Unassembled WGS sequence"/>
</dbReference>
<feature type="transmembrane region" description="Helical" evidence="1">
    <location>
        <begin position="36"/>
        <end position="64"/>
    </location>
</feature>
<evidence type="ECO:0000256" key="1">
    <source>
        <dbReference type="SAM" id="Phobius"/>
    </source>
</evidence>
<name>A0A368JUG8_9BACT</name>
<proteinExistence type="predicted"/>
<dbReference type="OrthoDB" id="1132160at2"/>
<sequence>MTLREILNIIFLFVLYLALQILIVRNLVLFDVAFCFVYVACILLLPAEMSLSATLLTAFGVGIVVDTFYNTLGMHAAATVLMAYVRPAVVRFQAAQRGFDSRIVFSIHEMGSRNFFYYVLTLTFIHHFALFLIEANNVLLFLPAMVKIIASTVFTSVTIMLVQYFSRN</sequence>
<gene>
    <name evidence="2" type="ORF">DUE52_03380</name>
</gene>
<keyword evidence="1" id="KW-0472">Membrane</keyword>
<evidence type="ECO:0000313" key="3">
    <source>
        <dbReference type="Proteomes" id="UP000253383"/>
    </source>
</evidence>
<dbReference type="EMBL" id="QOWE01000002">
    <property type="protein sequence ID" value="RCR71298.1"/>
    <property type="molecule type" value="Genomic_DNA"/>
</dbReference>
<protein>
    <recommendedName>
        <fullName evidence="4">Rod shape-determining protein MreD</fullName>
    </recommendedName>
</protein>
<keyword evidence="1" id="KW-0812">Transmembrane</keyword>
<reference evidence="2 3" key="1">
    <citation type="submission" date="2018-07" db="EMBL/GenBank/DDBJ databases">
        <title>Genome analysis of Larkinella rosea.</title>
        <authorList>
            <person name="Zhou Z."/>
            <person name="Wang G."/>
        </authorList>
    </citation>
    <scope>NUCLEOTIDE SEQUENCE [LARGE SCALE GENOMIC DNA]</scope>
    <source>
        <strain evidence="3">zzj9</strain>
    </source>
</reference>
<evidence type="ECO:0008006" key="4">
    <source>
        <dbReference type="Google" id="ProtNLM"/>
    </source>
</evidence>
<evidence type="ECO:0000313" key="2">
    <source>
        <dbReference type="EMBL" id="RCR71298.1"/>
    </source>
</evidence>
<comment type="caution">
    <text evidence="2">The sequence shown here is derived from an EMBL/GenBank/DDBJ whole genome shotgun (WGS) entry which is preliminary data.</text>
</comment>
<keyword evidence="3" id="KW-1185">Reference proteome</keyword>
<accession>A0A368JUG8</accession>
<feature type="transmembrane region" description="Helical" evidence="1">
    <location>
        <begin position="6"/>
        <end position="24"/>
    </location>
</feature>
<feature type="transmembrane region" description="Helical" evidence="1">
    <location>
        <begin position="76"/>
        <end position="94"/>
    </location>
</feature>
<dbReference type="RefSeq" id="WP_114404539.1">
    <property type="nucleotide sequence ID" value="NZ_QOWE01000002.1"/>
</dbReference>
<organism evidence="2 3">
    <name type="scientific">Larkinella punicea</name>
    <dbReference type="NCBI Taxonomy" id="2315727"/>
    <lineage>
        <taxon>Bacteria</taxon>
        <taxon>Pseudomonadati</taxon>
        <taxon>Bacteroidota</taxon>
        <taxon>Cytophagia</taxon>
        <taxon>Cytophagales</taxon>
        <taxon>Spirosomataceae</taxon>
        <taxon>Larkinella</taxon>
    </lineage>
</organism>
<dbReference type="AlphaFoldDB" id="A0A368JUG8"/>
<feature type="transmembrane region" description="Helical" evidence="1">
    <location>
        <begin position="139"/>
        <end position="162"/>
    </location>
</feature>
<feature type="transmembrane region" description="Helical" evidence="1">
    <location>
        <begin position="115"/>
        <end position="133"/>
    </location>
</feature>